<sequence length="106" mass="12347">MRPHIPCHDSSCRFVIIYFIDSYGQIYLGKDDTSLRRTLPCACDVLCTVVTLASWVLAKRKTNMYQFKVVMIIGKKAHFTRHYYRPQTNAQNLFFVSACIQHTKKP</sequence>
<proteinExistence type="predicted"/>
<evidence type="ECO:0000313" key="2">
    <source>
        <dbReference type="Proteomes" id="UP001228049"/>
    </source>
</evidence>
<comment type="caution">
    <text evidence="1">The sequence shown here is derived from an EMBL/GenBank/DDBJ whole genome shotgun (WGS) entry which is preliminary data.</text>
</comment>
<accession>A0AAD9FG03</accession>
<reference evidence="1" key="1">
    <citation type="submission" date="2023-04" db="EMBL/GenBank/DDBJ databases">
        <title>Chromosome-level genome of Chaenocephalus aceratus.</title>
        <authorList>
            <person name="Park H."/>
        </authorList>
    </citation>
    <scope>NUCLEOTIDE SEQUENCE</scope>
    <source>
        <strain evidence="1">DE</strain>
        <tissue evidence="1">Muscle</tissue>
    </source>
</reference>
<keyword evidence="2" id="KW-1185">Reference proteome</keyword>
<name>A0AAD9FG03_DISEL</name>
<organism evidence="1 2">
    <name type="scientific">Dissostichus eleginoides</name>
    <name type="common">Patagonian toothfish</name>
    <name type="synonym">Dissostichus amissus</name>
    <dbReference type="NCBI Taxonomy" id="100907"/>
    <lineage>
        <taxon>Eukaryota</taxon>
        <taxon>Metazoa</taxon>
        <taxon>Chordata</taxon>
        <taxon>Craniata</taxon>
        <taxon>Vertebrata</taxon>
        <taxon>Euteleostomi</taxon>
        <taxon>Actinopterygii</taxon>
        <taxon>Neopterygii</taxon>
        <taxon>Teleostei</taxon>
        <taxon>Neoteleostei</taxon>
        <taxon>Acanthomorphata</taxon>
        <taxon>Eupercaria</taxon>
        <taxon>Perciformes</taxon>
        <taxon>Notothenioidei</taxon>
        <taxon>Nototheniidae</taxon>
        <taxon>Dissostichus</taxon>
    </lineage>
</organism>
<protein>
    <submittedName>
        <fullName evidence="1">Autophagy-related protein 9</fullName>
    </submittedName>
</protein>
<dbReference type="EMBL" id="JASDAP010000007">
    <property type="protein sequence ID" value="KAK1900394.1"/>
    <property type="molecule type" value="Genomic_DNA"/>
</dbReference>
<dbReference type="AlphaFoldDB" id="A0AAD9FG03"/>
<gene>
    <name evidence="1" type="ORF">KUDE01_001181</name>
</gene>
<dbReference type="Proteomes" id="UP001228049">
    <property type="component" value="Unassembled WGS sequence"/>
</dbReference>
<evidence type="ECO:0000313" key="1">
    <source>
        <dbReference type="EMBL" id="KAK1900394.1"/>
    </source>
</evidence>